<dbReference type="Pfam" id="PF01783">
    <property type="entry name" value="Ribosomal_L32p"/>
    <property type="match status" value="1"/>
</dbReference>
<evidence type="ECO:0000313" key="7">
    <source>
        <dbReference type="EMBL" id="PJC28320.1"/>
    </source>
</evidence>
<dbReference type="HAMAP" id="MF_00340">
    <property type="entry name" value="Ribosomal_bL32"/>
    <property type="match status" value="1"/>
</dbReference>
<dbReference type="GO" id="GO:0006412">
    <property type="term" value="P:translation"/>
    <property type="evidence" value="ECO:0007669"/>
    <property type="project" value="UniProtKB-UniRule"/>
</dbReference>
<dbReference type="InterPro" id="IPR002677">
    <property type="entry name" value="Ribosomal_bL32"/>
</dbReference>
<dbReference type="Proteomes" id="UP000229816">
    <property type="component" value="Unassembled WGS sequence"/>
</dbReference>
<dbReference type="InterPro" id="IPR044957">
    <property type="entry name" value="Ribosomal_bL32_bact"/>
</dbReference>
<sequence length="75" mass="8254">MAALPKRKHSTRRKGKRRAAIKLKLPTLVPCPSCGELKVSHQICPKCGTYKSQSDSRASHVNGKKPSLRGGPYKK</sequence>
<keyword evidence="2 5" id="KW-0689">Ribosomal protein</keyword>
<keyword evidence="3 5" id="KW-0687">Ribonucleoprotein</keyword>
<protein>
    <recommendedName>
        <fullName evidence="4 5">Large ribosomal subunit protein bL32</fullName>
    </recommendedName>
</protein>
<proteinExistence type="inferred from homology"/>
<reference evidence="8" key="1">
    <citation type="submission" date="2017-09" db="EMBL/GenBank/DDBJ databases">
        <title>Depth-based differentiation of microbial function through sediment-hosted aquifers and enrichment of novel symbionts in the deep terrestrial subsurface.</title>
        <authorList>
            <person name="Probst A.J."/>
            <person name="Ladd B."/>
            <person name="Jarett J.K."/>
            <person name="Geller-Mcgrath D.E."/>
            <person name="Sieber C.M.K."/>
            <person name="Emerson J.B."/>
            <person name="Anantharaman K."/>
            <person name="Thomas B.C."/>
            <person name="Malmstrom R."/>
            <person name="Stieglmeier M."/>
            <person name="Klingl A."/>
            <person name="Woyke T."/>
            <person name="Ryan C.M."/>
            <person name="Banfield J.F."/>
        </authorList>
    </citation>
    <scope>NUCLEOTIDE SEQUENCE [LARGE SCALE GENOMIC DNA]</scope>
</reference>
<dbReference type="PANTHER" id="PTHR35534">
    <property type="entry name" value="50S RIBOSOMAL PROTEIN L32"/>
    <property type="match status" value="1"/>
</dbReference>
<dbReference type="GO" id="GO:0003735">
    <property type="term" value="F:structural constituent of ribosome"/>
    <property type="evidence" value="ECO:0007669"/>
    <property type="project" value="InterPro"/>
</dbReference>
<dbReference type="AlphaFoldDB" id="A0A2M8ET85"/>
<evidence type="ECO:0000256" key="5">
    <source>
        <dbReference type="HAMAP-Rule" id="MF_00340"/>
    </source>
</evidence>
<feature type="region of interest" description="Disordered" evidence="6">
    <location>
        <begin position="1"/>
        <end position="20"/>
    </location>
</feature>
<comment type="similarity">
    <text evidence="1 5">Belongs to the bacterial ribosomal protein bL32 family.</text>
</comment>
<evidence type="ECO:0000256" key="1">
    <source>
        <dbReference type="ARBA" id="ARBA00008560"/>
    </source>
</evidence>
<dbReference type="PANTHER" id="PTHR35534:SF1">
    <property type="entry name" value="LARGE RIBOSOMAL SUBUNIT PROTEIN BL32"/>
    <property type="match status" value="1"/>
</dbReference>
<name>A0A2M8ET85_9BACT</name>
<dbReference type="SUPFAM" id="SSF57829">
    <property type="entry name" value="Zn-binding ribosomal proteins"/>
    <property type="match status" value="1"/>
</dbReference>
<evidence type="ECO:0000256" key="3">
    <source>
        <dbReference type="ARBA" id="ARBA00023274"/>
    </source>
</evidence>
<evidence type="ECO:0000313" key="8">
    <source>
        <dbReference type="Proteomes" id="UP000229816"/>
    </source>
</evidence>
<evidence type="ECO:0000256" key="4">
    <source>
        <dbReference type="ARBA" id="ARBA00035178"/>
    </source>
</evidence>
<feature type="region of interest" description="Disordered" evidence="6">
    <location>
        <begin position="50"/>
        <end position="75"/>
    </location>
</feature>
<dbReference type="InterPro" id="IPR011332">
    <property type="entry name" value="Ribosomal_zn-bd"/>
</dbReference>
<dbReference type="NCBIfam" id="TIGR01031">
    <property type="entry name" value="rpmF_bact"/>
    <property type="match status" value="1"/>
</dbReference>
<dbReference type="EMBL" id="PFSF01000016">
    <property type="protein sequence ID" value="PJC28320.1"/>
    <property type="molecule type" value="Genomic_DNA"/>
</dbReference>
<comment type="caution">
    <text evidence="7">The sequence shown here is derived from an EMBL/GenBank/DDBJ whole genome shotgun (WGS) entry which is preliminary data.</text>
</comment>
<evidence type="ECO:0000256" key="2">
    <source>
        <dbReference type="ARBA" id="ARBA00022980"/>
    </source>
</evidence>
<dbReference type="GO" id="GO:0015934">
    <property type="term" value="C:large ribosomal subunit"/>
    <property type="evidence" value="ECO:0007669"/>
    <property type="project" value="InterPro"/>
</dbReference>
<feature type="compositionally biased region" description="Basic residues" evidence="6">
    <location>
        <begin position="62"/>
        <end position="75"/>
    </location>
</feature>
<gene>
    <name evidence="5" type="primary">rpmF</name>
    <name evidence="7" type="ORF">CO054_00790</name>
</gene>
<organism evidence="7 8">
    <name type="scientific">Candidatus Shapirobacteria bacterium CG_4_9_14_0_2_um_filter_39_11</name>
    <dbReference type="NCBI Taxonomy" id="1974478"/>
    <lineage>
        <taxon>Bacteria</taxon>
        <taxon>Candidatus Shapironibacteriota</taxon>
    </lineage>
</organism>
<accession>A0A2M8ET85</accession>
<evidence type="ECO:0000256" key="6">
    <source>
        <dbReference type="SAM" id="MobiDB-lite"/>
    </source>
</evidence>